<evidence type="ECO:0000256" key="1">
    <source>
        <dbReference type="SAM" id="MobiDB-lite"/>
    </source>
</evidence>
<accession>A0ABN9P6J9</accession>
<protein>
    <submittedName>
        <fullName evidence="2">Uncharacterized protein</fullName>
    </submittedName>
</protein>
<evidence type="ECO:0000313" key="3">
    <source>
        <dbReference type="Proteomes" id="UP001189429"/>
    </source>
</evidence>
<feature type="region of interest" description="Disordered" evidence="1">
    <location>
        <begin position="76"/>
        <end position="99"/>
    </location>
</feature>
<gene>
    <name evidence="2" type="ORF">PCOR1329_LOCUS224</name>
</gene>
<dbReference type="EMBL" id="CAUYUJ010000026">
    <property type="protein sequence ID" value="CAK0788288.1"/>
    <property type="molecule type" value="Genomic_DNA"/>
</dbReference>
<sequence length="154" mass="15873">MRRAGQPRASAPQRRRPAPLLRALGAAAAACAAGLLAGSRGGPAEGAGEALRICGGPAADVGEALRRICGARLPRLYTPGAPSSTPEGPESPSRCGTNDAGRRFAFFVRPIGSLARPRDCGRTTHRGKFVLGKGSRSVGAHAVKQWGPTLRNKS</sequence>
<feature type="compositionally biased region" description="Low complexity" evidence="1">
    <location>
        <begin position="78"/>
        <end position="93"/>
    </location>
</feature>
<dbReference type="Proteomes" id="UP001189429">
    <property type="component" value="Unassembled WGS sequence"/>
</dbReference>
<name>A0ABN9P6J9_9DINO</name>
<proteinExistence type="predicted"/>
<organism evidence="2 3">
    <name type="scientific">Prorocentrum cordatum</name>
    <dbReference type="NCBI Taxonomy" id="2364126"/>
    <lineage>
        <taxon>Eukaryota</taxon>
        <taxon>Sar</taxon>
        <taxon>Alveolata</taxon>
        <taxon>Dinophyceae</taxon>
        <taxon>Prorocentrales</taxon>
        <taxon>Prorocentraceae</taxon>
        <taxon>Prorocentrum</taxon>
    </lineage>
</organism>
<evidence type="ECO:0000313" key="2">
    <source>
        <dbReference type="EMBL" id="CAK0788288.1"/>
    </source>
</evidence>
<keyword evidence="3" id="KW-1185">Reference proteome</keyword>
<reference evidence="2" key="1">
    <citation type="submission" date="2023-10" db="EMBL/GenBank/DDBJ databases">
        <authorList>
            <person name="Chen Y."/>
            <person name="Shah S."/>
            <person name="Dougan E. K."/>
            <person name="Thang M."/>
            <person name="Chan C."/>
        </authorList>
    </citation>
    <scope>NUCLEOTIDE SEQUENCE [LARGE SCALE GENOMIC DNA]</scope>
</reference>
<comment type="caution">
    <text evidence="2">The sequence shown here is derived from an EMBL/GenBank/DDBJ whole genome shotgun (WGS) entry which is preliminary data.</text>
</comment>